<dbReference type="InterPro" id="IPR050706">
    <property type="entry name" value="Cyclic-di-GMP_PDE-like"/>
</dbReference>
<dbReference type="PANTHER" id="PTHR33121:SF82">
    <property type="entry name" value="SIGNAL TRANSDUCTION PROTEIN CONTAINING A EAL DOMAIN"/>
    <property type="match status" value="1"/>
</dbReference>
<dbReference type="PANTHER" id="PTHR33121">
    <property type="entry name" value="CYCLIC DI-GMP PHOSPHODIESTERASE PDEF"/>
    <property type="match status" value="1"/>
</dbReference>
<dbReference type="InterPro" id="IPR001633">
    <property type="entry name" value="EAL_dom"/>
</dbReference>
<name>A0AA46PAJ4_CYTFI</name>
<protein>
    <submittedName>
        <fullName evidence="2">EAL domain-containing protein</fullName>
    </submittedName>
</protein>
<dbReference type="Pfam" id="PF10388">
    <property type="entry name" value="YkuI_C"/>
    <property type="match status" value="1"/>
</dbReference>
<dbReference type="Proteomes" id="UP001163104">
    <property type="component" value="Chromosome"/>
</dbReference>
<gene>
    <name evidence="2" type="ORF">OD459_05950</name>
</gene>
<dbReference type="Gene3D" id="1.20.5.170">
    <property type="match status" value="1"/>
</dbReference>
<evidence type="ECO:0000313" key="2">
    <source>
        <dbReference type="EMBL" id="UYG96571.1"/>
    </source>
</evidence>
<evidence type="ECO:0000313" key="3">
    <source>
        <dbReference type="Proteomes" id="UP001163104"/>
    </source>
</evidence>
<dbReference type="Pfam" id="PF00563">
    <property type="entry name" value="EAL"/>
    <property type="match status" value="1"/>
</dbReference>
<dbReference type="PROSITE" id="PS50883">
    <property type="entry name" value="EAL"/>
    <property type="match status" value="1"/>
</dbReference>
<dbReference type="SMART" id="SM00052">
    <property type="entry name" value="EAL"/>
    <property type="match status" value="1"/>
</dbReference>
<feature type="domain" description="EAL" evidence="1">
    <location>
        <begin position="1"/>
        <end position="249"/>
    </location>
</feature>
<dbReference type="GO" id="GO:0071111">
    <property type="term" value="F:cyclic-guanylate-specific phosphodiesterase activity"/>
    <property type="evidence" value="ECO:0007669"/>
    <property type="project" value="InterPro"/>
</dbReference>
<dbReference type="SUPFAM" id="SSF141868">
    <property type="entry name" value="EAL domain-like"/>
    <property type="match status" value="1"/>
</dbReference>
<dbReference type="InterPro" id="IPR018842">
    <property type="entry name" value="YkuI_C"/>
</dbReference>
<reference evidence="2" key="1">
    <citation type="submission" date="2022-10" db="EMBL/GenBank/DDBJ databases">
        <title>Mechanism of multi-heavy metal repair in Cytobacillus Firmus M7.</title>
        <authorList>
            <person name="Li X."/>
            <person name="Yu C."/>
        </authorList>
    </citation>
    <scope>NUCLEOTIDE SEQUENCE</scope>
    <source>
        <strain evidence="2">M7</strain>
    </source>
</reference>
<organism evidence="2 3">
    <name type="scientific">Cytobacillus firmus</name>
    <name type="common">Bacillus firmus</name>
    <dbReference type="NCBI Taxonomy" id="1399"/>
    <lineage>
        <taxon>Bacteria</taxon>
        <taxon>Bacillati</taxon>
        <taxon>Bacillota</taxon>
        <taxon>Bacilli</taxon>
        <taxon>Bacillales</taxon>
        <taxon>Bacillaceae</taxon>
        <taxon>Cytobacillus</taxon>
    </lineage>
</organism>
<dbReference type="EMBL" id="CP107027">
    <property type="protein sequence ID" value="UYG96571.1"/>
    <property type="molecule type" value="Genomic_DNA"/>
</dbReference>
<dbReference type="Gene3D" id="3.30.450.20">
    <property type="entry name" value="PAS domain"/>
    <property type="match status" value="1"/>
</dbReference>
<sequence>MDALDILTDLDNVFPYFQPIFSADEHRVIGYEVLGRYKGSNGVISLGPFFQDENIPEEFRIEVDYEILKKALGKAQHLDKDVLIFINRDADLLMYNDGEQFLNTLQEYEKKGISLDRIVLEITERNYKGDIDHLDHLLNYYRTYGIKLAIDKLGNESSHLDRIGQLAPDILKVDLESMKSNASAYNFNDILYSLSMLARKIGASLLFENIEMVYQLQYAWKNGGRYYQGYYLQKPAENFPDRDILKEKLRNECHRFIVHEKKKLESLYQVTLEFNDKLIDFVNKNKKVIAYEETLEQIALLLDGAAFRLYICDEDGFQKSANYFKRDGGWFTQNEYLHKNWSWRPYFLENIMKMRINKKGILSDLYTDIETGETIRTFSFPLNASDYLFVDLSYEYLYEHDGLL</sequence>
<dbReference type="InterPro" id="IPR035919">
    <property type="entry name" value="EAL_sf"/>
</dbReference>
<dbReference type="CDD" id="cd01948">
    <property type="entry name" value="EAL"/>
    <property type="match status" value="1"/>
</dbReference>
<dbReference type="RefSeq" id="WP_263599762.1">
    <property type="nucleotide sequence ID" value="NZ_CP107027.1"/>
</dbReference>
<dbReference type="SUPFAM" id="SSF103190">
    <property type="entry name" value="Sensory domain-like"/>
    <property type="match status" value="1"/>
</dbReference>
<dbReference type="AlphaFoldDB" id="A0AA46PAJ4"/>
<accession>A0AA46PAJ4</accession>
<evidence type="ECO:0000259" key="1">
    <source>
        <dbReference type="PROSITE" id="PS50883"/>
    </source>
</evidence>
<dbReference type="Gene3D" id="3.20.20.450">
    <property type="entry name" value="EAL domain"/>
    <property type="match status" value="1"/>
</dbReference>
<dbReference type="InterPro" id="IPR029151">
    <property type="entry name" value="Sensor-like_sf"/>
</dbReference>
<proteinExistence type="predicted"/>